<dbReference type="PANTHER" id="PTHR37315:SF1">
    <property type="entry name" value="UPF0311 PROTEIN BLR7842"/>
    <property type="match status" value="1"/>
</dbReference>
<dbReference type="OrthoDB" id="2544694at2759"/>
<reference evidence="2 3" key="1">
    <citation type="submission" date="2014-02" db="EMBL/GenBank/DDBJ databases">
        <title>The genome sequence of Colletotrichum simmondsii CBS122122.</title>
        <authorList>
            <person name="Baroncelli R."/>
            <person name="Thon M.R."/>
        </authorList>
    </citation>
    <scope>NUCLEOTIDE SEQUENCE [LARGE SCALE GENOMIC DNA]</scope>
    <source>
        <strain evidence="2 3">CBS122122</strain>
    </source>
</reference>
<dbReference type="Gene3D" id="2.40.160.20">
    <property type="match status" value="1"/>
</dbReference>
<evidence type="ECO:0000313" key="2">
    <source>
        <dbReference type="EMBL" id="KXH48504.1"/>
    </source>
</evidence>
<gene>
    <name evidence="2" type="ORF">CSIM01_04883</name>
</gene>
<keyword evidence="3" id="KW-1185">Reference proteome</keyword>
<protein>
    <submittedName>
        <fullName evidence="2">Uncharacterized protein</fullName>
    </submittedName>
</protein>
<proteinExistence type="predicted"/>
<accession>A0A135TK61</accession>
<name>A0A135TK61_9PEZI</name>
<dbReference type="Proteomes" id="UP000070328">
    <property type="component" value="Unassembled WGS sequence"/>
</dbReference>
<feature type="region of interest" description="Disordered" evidence="1">
    <location>
        <begin position="1"/>
        <end position="22"/>
    </location>
</feature>
<evidence type="ECO:0000256" key="1">
    <source>
        <dbReference type="SAM" id="MobiDB-lite"/>
    </source>
</evidence>
<comment type="caution">
    <text evidence="2">The sequence shown here is derived from an EMBL/GenBank/DDBJ whole genome shotgun (WGS) entry which is preliminary data.</text>
</comment>
<dbReference type="AlphaFoldDB" id="A0A135TK61"/>
<evidence type="ECO:0000313" key="3">
    <source>
        <dbReference type="Proteomes" id="UP000070328"/>
    </source>
</evidence>
<dbReference type="EMBL" id="JFBX01000132">
    <property type="protein sequence ID" value="KXH48504.1"/>
    <property type="molecule type" value="Genomic_DNA"/>
</dbReference>
<dbReference type="InterPro" id="IPR020915">
    <property type="entry name" value="UPF0311"/>
</dbReference>
<dbReference type="PANTHER" id="PTHR37315">
    <property type="entry name" value="UPF0311 PROTEIN BLR7842"/>
    <property type="match status" value="1"/>
</dbReference>
<sequence>MAPARSSDHAPSPGNAFSPSGVAVPPMRMPHLDFIYRIVCDMDPNVSEIANVDNTGVTRLVLPILSGSVKGPRITGKIVERSGADWAERIRPDKAFSRLHAMYTLQTDDGVFILVNAQGVFRTGPGQTDKSPRSSISQDDVEYFTHIRFEAPGGSPYDWMNAVVALGVMTMFEGRPIIDCYRLTNFPGVAAEKL</sequence>
<dbReference type="Pfam" id="PF11578">
    <property type="entry name" value="DUF3237"/>
    <property type="match status" value="1"/>
</dbReference>
<organism evidence="2 3">
    <name type="scientific">Colletotrichum simmondsii</name>
    <dbReference type="NCBI Taxonomy" id="703756"/>
    <lineage>
        <taxon>Eukaryota</taxon>
        <taxon>Fungi</taxon>
        <taxon>Dikarya</taxon>
        <taxon>Ascomycota</taxon>
        <taxon>Pezizomycotina</taxon>
        <taxon>Sordariomycetes</taxon>
        <taxon>Hypocreomycetidae</taxon>
        <taxon>Glomerellales</taxon>
        <taxon>Glomerellaceae</taxon>
        <taxon>Colletotrichum</taxon>
        <taxon>Colletotrichum acutatum species complex</taxon>
    </lineage>
</organism>